<dbReference type="InterPro" id="IPR002018">
    <property type="entry name" value="CarbesteraseB"/>
</dbReference>
<accession>A0A364NAG4</accession>
<sequence length="317" mass="35151">MVDHARLGAIKCLHKANDSFIKILGLPYGTVSQRFARANLLRKLSDANSKRTKDVPWGSVKSDAANIPLPTFNLPEDEEQSEDCLNLSIHLPQICIDEERKLRLEAKLPVFVFVHGGAYFLGSANRPYYNPGNLVHHAIGRNTPIIFVSINYRLGALGFLHSNHARDLVPENNGLHDQVVAFEWLHKNIEGFGGDVGSITAIGKSAGGESVSVHTMHQPLFKRAITFSGTPVTMPTMTPDEHHNNFLSQAKKLGITTKEEDGRFRDAKAIAKVMINIDVSKIWDLAWVGLPCTKNTFFPFERPSMELARKGKLAPPD</sequence>
<evidence type="ECO:0000313" key="3">
    <source>
        <dbReference type="Proteomes" id="UP000249619"/>
    </source>
</evidence>
<protein>
    <submittedName>
        <fullName evidence="2">Alpha beta-hydrolase</fullName>
    </submittedName>
</protein>
<evidence type="ECO:0000259" key="1">
    <source>
        <dbReference type="Pfam" id="PF00135"/>
    </source>
</evidence>
<dbReference type="InterPro" id="IPR029058">
    <property type="entry name" value="AB_hydrolase_fold"/>
</dbReference>
<keyword evidence="3" id="KW-1185">Reference proteome</keyword>
<dbReference type="PANTHER" id="PTHR43142">
    <property type="entry name" value="CARBOXYLIC ESTER HYDROLASE"/>
    <property type="match status" value="1"/>
</dbReference>
<dbReference type="SUPFAM" id="SSF53474">
    <property type="entry name" value="alpha/beta-Hydrolases"/>
    <property type="match status" value="1"/>
</dbReference>
<evidence type="ECO:0000313" key="2">
    <source>
        <dbReference type="EMBL" id="RAR14305.1"/>
    </source>
</evidence>
<dbReference type="AlphaFoldDB" id="A0A364NAG4"/>
<organism evidence="2 3">
    <name type="scientific">Stemphylium lycopersici</name>
    <name type="common">Tomato gray leaf spot disease fungus</name>
    <name type="synonym">Thyrospora lycopersici</name>
    <dbReference type="NCBI Taxonomy" id="183478"/>
    <lineage>
        <taxon>Eukaryota</taxon>
        <taxon>Fungi</taxon>
        <taxon>Dikarya</taxon>
        <taxon>Ascomycota</taxon>
        <taxon>Pezizomycotina</taxon>
        <taxon>Dothideomycetes</taxon>
        <taxon>Pleosporomycetidae</taxon>
        <taxon>Pleosporales</taxon>
        <taxon>Pleosporineae</taxon>
        <taxon>Pleosporaceae</taxon>
        <taxon>Stemphylium</taxon>
    </lineage>
</organism>
<name>A0A364NAG4_STELY</name>
<dbReference type="PANTHER" id="PTHR43142:SF5">
    <property type="entry name" value="CARBOXYLIC ESTER HYDROLASE"/>
    <property type="match status" value="1"/>
</dbReference>
<feature type="domain" description="Carboxylesterase type B" evidence="1">
    <location>
        <begin position="20"/>
        <end position="300"/>
    </location>
</feature>
<dbReference type="STRING" id="183478.A0A364NAG4"/>
<dbReference type="Gene3D" id="3.40.50.1820">
    <property type="entry name" value="alpha/beta hydrolase"/>
    <property type="match status" value="1"/>
</dbReference>
<dbReference type="GO" id="GO:0016787">
    <property type="term" value="F:hydrolase activity"/>
    <property type="evidence" value="ECO:0007669"/>
    <property type="project" value="UniProtKB-KW"/>
</dbReference>
<dbReference type="Proteomes" id="UP000249619">
    <property type="component" value="Unassembled WGS sequence"/>
</dbReference>
<proteinExistence type="predicted"/>
<keyword evidence="2" id="KW-0378">Hydrolase</keyword>
<comment type="caution">
    <text evidence="2">The sequence shown here is derived from an EMBL/GenBank/DDBJ whole genome shotgun (WGS) entry which is preliminary data.</text>
</comment>
<dbReference type="EMBL" id="QGDH01000023">
    <property type="protein sequence ID" value="RAR14305.1"/>
    <property type="molecule type" value="Genomic_DNA"/>
</dbReference>
<gene>
    <name evidence="2" type="ORF">DDE83_002255</name>
</gene>
<dbReference type="Pfam" id="PF00135">
    <property type="entry name" value="COesterase"/>
    <property type="match status" value="1"/>
</dbReference>
<reference evidence="3" key="1">
    <citation type="submission" date="2018-05" db="EMBL/GenBank/DDBJ databases">
        <title>Draft genome sequence of Stemphylium lycopersici strain CIDEFI 213.</title>
        <authorList>
            <person name="Medina R."/>
            <person name="Franco M.E.E."/>
            <person name="Lucentini C.G."/>
            <person name="Saparrat M.C.N."/>
            <person name="Balatti P.A."/>
        </authorList>
    </citation>
    <scope>NUCLEOTIDE SEQUENCE [LARGE SCALE GENOMIC DNA]</scope>
    <source>
        <strain evidence="3">CIDEFI 213</strain>
    </source>
</reference>